<evidence type="ECO:0000313" key="3">
    <source>
        <dbReference type="Proteomes" id="UP001229773"/>
    </source>
</evidence>
<gene>
    <name evidence="2" type="ORF">RAM05_02095</name>
</gene>
<evidence type="ECO:0000256" key="1">
    <source>
        <dbReference type="SAM" id="Coils"/>
    </source>
</evidence>
<dbReference type="GeneID" id="32538094"/>
<feature type="coiled-coil region" evidence="1">
    <location>
        <begin position="5"/>
        <end position="63"/>
    </location>
</feature>
<evidence type="ECO:0000313" key="2">
    <source>
        <dbReference type="EMBL" id="WLS98825.1"/>
    </source>
</evidence>
<keyword evidence="1" id="KW-0175">Coiled coil</keyword>
<organism evidence="2 3">
    <name type="scientific">Snodgrassella alvi</name>
    <dbReference type="NCBI Taxonomy" id="1196083"/>
    <lineage>
        <taxon>Bacteria</taxon>
        <taxon>Pseudomonadati</taxon>
        <taxon>Pseudomonadota</taxon>
        <taxon>Betaproteobacteria</taxon>
        <taxon>Neisseriales</taxon>
        <taxon>Neisseriaceae</taxon>
        <taxon>Snodgrassella</taxon>
    </lineage>
</organism>
<dbReference type="Proteomes" id="UP001229773">
    <property type="component" value="Chromosome"/>
</dbReference>
<accession>A0ABD7Z4S3</accession>
<dbReference type="AlphaFoldDB" id="A0ABD7Z4S3"/>
<dbReference type="RefSeq" id="WP_025329766.1">
    <property type="nucleotide sequence ID" value="NZ_CP132375.1"/>
</dbReference>
<name>A0ABD7Z4S3_9NEIS</name>
<reference evidence="2 3" key="1">
    <citation type="submission" date="2023-08" db="EMBL/GenBank/DDBJ databases">
        <title>Complete genome sequences of 12 bacterial strains from the honey bee gut, resolved with long-read nanopore sequencing.</title>
        <authorList>
            <person name="Kwong W.K."/>
            <person name="Acheampong S."/>
            <person name="Polat M.F."/>
        </authorList>
    </citation>
    <scope>NUCLEOTIDE SEQUENCE [LARGE SCALE GENOMIC DNA]</scope>
    <source>
        <strain evidence="3">wkB9</strain>
    </source>
</reference>
<proteinExistence type="predicted"/>
<protein>
    <submittedName>
        <fullName evidence="2">Uncharacterized protein</fullName>
    </submittedName>
</protein>
<dbReference type="EMBL" id="CP132375">
    <property type="protein sequence ID" value="WLS98825.1"/>
    <property type="molecule type" value="Genomic_DNA"/>
</dbReference>
<sequence>MILEAKKLNDQALSLKNEERCLLRRIKEIQEDPASNSLDKCELNRLEENADRSRQKYDETYSHLKPLLDEIRGFVKPLMDEKRERR</sequence>